<dbReference type="NCBIfam" id="NF005726">
    <property type="entry name" value="PRK07544.1"/>
    <property type="match status" value="1"/>
</dbReference>
<name>A0A9X3UFB6_9HYPH</name>
<dbReference type="InterPro" id="IPR043131">
    <property type="entry name" value="BCAT-like_N"/>
</dbReference>
<dbReference type="InterPro" id="IPR050571">
    <property type="entry name" value="Class-IV_PLP-Dep_Aminotrnsfr"/>
</dbReference>
<accession>A0A9X3UFB6</accession>
<dbReference type="PANTHER" id="PTHR42743">
    <property type="entry name" value="AMINO-ACID AMINOTRANSFERASE"/>
    <property type="match status" value="1"/>
</dbReference>
<evidence type="ECO:0000256" key="1">
    <source>
        <dbReference type="ARBA" id="ARBA00001933"/>
    </source>
</evidence>
<dbReference type="GO" id="GO:0004084">
    <property type="term" value="F:branched-chain-amino-acid transaminase activity"/>
    <property type="evidence" value="ECO:0007669"/>
    <property type="project" value="UniProtKB-EC"/>
</dbReference>
<evidence type="ECO:0000256" key="12">
    <source>
        <dbReference type="ARBA" id="ARBA00048212"/>
    </source>
</evidence>
<dbReference type="RefSeq" id="WP_267988832.1">
    <property type="nucleotide sequence ID" value="NZ_JAPJZI010000001.1"/>
</dbReference>
<dbReference type="NCBIfam" id="TIGR01122">
    <property type="entry name" value="ilvE_I"/>
    <property type="match status" value="1"/>
</dbReference>
<dbReference type="EMBL" id="JAPJZI010000001">
    <property type="protein sequence ID" value="MDA5397369.1"/>
    <property type="molecule type" value="Genomic_DNA"/>
</dbReference>
<dbReference type="PROSITE" id="PS00770">
    <property type="entry name" value="AA_TRANSFER_CLASS_4"/>
    <property type="match status" value="1"/>
</dbReference>
<comment type="pathway">
    <text evidence="5 17">Amino-acid biosynthesis; L-leucine biosynthesis; L-leucine from 3-methyl-2-oxobutanoate: step 4/4.</text>
</comment>
<sequence length="296" mass="33534">MASVPFDQLEGEIWYNDEFVPWKDAKLHVLSHGLHYASSVFEGERAYGGVIFKLREHTERLHKSAELLGFEIPYSIEEIDEACNELLKRQGFEDAYVRPIAWRGSEMMGVSAQHNRINLAIAIWQWPSYFKPEERLKGIRLDMATYRRPDPATIPCESKAAGLYMICTLSKHEAESKGYADALMLDWRGQVAEATGANVFFVKDGVIHTPTPDCFLDGITRRTVIELARKRGYEVVERAIMPEEMQGFEECFLTGTAAEVTPVSEIGEYRFSVGEITTNLVNDYAQAVQPVREAAE</sequence>
<evidence type="ECO:0000256" key="16">
    <source>
        <dbReference type="RuleBase" id="RU004516"/>
    </source>
</evidence>
<evidence type="ECO:0000256" key="14">
    <source>
        <dbReference type="ARBA" id="ARBA00049229"/>
    </source>
</evidence>
<comment type="catalytic activity">
    <reaction evidence="13 17">
        <text>L-isoleucine + 2-oxoglutarate = (S)-3-methyl-2-oxopentanoate + L-glutamate</text>
        <dbReference type="Rhea" id="RHEA:24801"/>
        <dbReference type="ChEBI" id="CHEBI:16810"/>
        <dbReference type="ChEBI" id="CHEBI:29985"/>
        <dbReference type="ChEBI" id="CHEBI:35146"/>
        <dbReference type="ChEBI" id="CHEBI:58045"/>
        <dbReference type="EC" id="2.6.1.42"/>
    </reaction>
</comment>
<comment type="similarity">
    <text evidence="6 15">Belongs to the class-IV pyridoxal-phosphate-dependent aminotransferase family.</text>
</comment>
<evidence type="ECO:0000256" key="11">
    <source>
        <dbReference type="ARBA" id="ARBA00023304"/>
    </source>
</evidence>
<evidence type="ECO:0000256" key="5">
    <source>
        <dbReference type="ARBA" id="ARBA00005072"/>
    </source>
</evidence>
<comment type="catalytic activity">
    <reaction evidence="12 17">
        <text>L-valine + 2-oxoglutarate = 3-methyl-2-oxobutanoate + L-glutamate</text>
        <dbReference type="Rhea" id="RHEA:24813"/>
        <dbReference type="ChEBI" id="CHEBI:11851"/>
        <dbReference type="ChEBI" id="CHEBI:16810"/>
        <dbReference type="ChEBI" id="CHEBI:29985"/>
        <dbReference type="ChEBI" id="CHEBI:57762"/>
        <dbReference type="EC" id="2.6.1.42"/>
    </reaction>
</comment>
<dbReference type="InterPro" id="IPR033939">
    <property type="entry name" value="BCAT_family"/>
</dbReference>
<comment type="cofactor">
    <cofactor evidence="1 16">
        <name>pyridoxal 5'-phosphate</name>
        <dbReference type="ChEBI" id="CHEBI:597326"/>
    </cofactor>
</comment>
<dbReference type="EC" id="2.6.1.42" evidence="17"/>
<evidence type="ECO:0000256" key="10">
    <source>
        <dbReference type="ARBA" id="ARBA00022898"/>
    </source>
</evidence>
<evidence type="ECO:0000256" key="7">
    <source>
        <dbReference type="ARBA" id="ARBA00022576"/>
    </source>
</evidence>
<gene>
    <name evidence="17" type="primary">ilvE</name>
    <name evidence="18" type="ORF">OQ273_02180</name>
</gene>
<keyword evidence="11 17" id="KW-0100">Branched-chain amino acid biosynthesis</keyword>
<evidence type="ECO:0000256" key="15">
    <source>
        <dbReference type="RuleBase" id="RU004106"/>
    </source>
</evidence>
<evidence type="ECO:0000256" key="2">
    <source>
        <dbReference type="ARBA" id="ARBA00003109"/>
    </source>
</evidence>
<dbReference type="NCBIfam" id="NF005146">
    <property type="entry name" value="PRK06606.1"/>
    <property type="match status" value="1"/>
</dbReference>
<keyword evidence="8 17" id="KW-0028">Amino-acid biosynthesis</keyword>
<dbReference type="AlphaFoldDB" id="A0A9X3UFB6"/>
<dbReference type="SUPFAM" id="SSF56752">
    <property type="entry name" value="D-aminoacid aminotransferase-like PLP-dependent enzymes"/>
    <property type="match status" value="1"/>
</dbReference>
<dbReference type="Gene3D" id="3.20.10.10">
    <property type="entry name" value="D-amino Acid Aminotransferase, subunit A, domain 2"/>
    <property type="match status" value="1"/>
</dbReference>
<reference evidence="18" key="1">
    <citation type="submission" date="2022-11" db="EMBL/GenBank/DDBJ databases">
        <title>Draft genome sequence of Hoeflea poritis E7-10 and Hoeflea prorocentri PM5-8, separated from scleractinian coral Porites lutea and marine dinoflagellate.</title>
        <authorList>
            <person name="Zhang G."/>
            <person name="Wei Q."/>
            <person name="Cai L."/>
        </authorList>
    </citation>
    <scope>NUCLEOTIDE SEQUENCE</scope>
    <source>
        <strain evidence="18">PM5-8</strain>
    </source>
</reference>
<evidence type="ECO:0000256" key="9">
    <source>
        <dbReference type="ARBA" id="ARBA00022679"/>
    </source>
</evidence>
<dbReference type="FunFam" id="3.20.10.10:FF:000002">
    <property type="entry name" value="D-alanine aminotransferase"/>
    <property type="match status" value="1"/>
</dbReference>
<keyword evidence="10 16" id="KW-0663">Pyridoxal phosphate</keyword>
<dbReference type="GO" id="GO:0005829">
    <property type="term" value="C:cytosol"/>
    <property type="evidence" value="ECO:0007669"/>
    <property type="project" value="TreeGrafter"/>
</dbReference>
<comment type="pathway">
    <text evidence="4 17">Amino-acid biosynthesis; L-valine biosynthesis; L-valine from pyruvate: step 4/4.</text>
</comment>
<dbReference type="InterPro" id="IPR005785">
    <property type="entry name" value="B_amino_transI"/>
</dbReference>
<evidence type="ECO:0000256" key="4">
    <source>
        <dbReference type="ARBA" id="ARBA00004931"/>
    </source>
</evidence>
<evidence type="ECO:0000256" key="3">
    <source>
        <dbReference type="ARBA" id="ARBA00004824"/>
    </source>
</evidence>
<evidence type="ECO:0000256" key="13">
    <source>
        <dbReference type="ARBA" id="ARBA00048798"/>
    </source>
</evidence>
<keyword evidence="7 17" id="KW-0032">Aminotransferase</keyword>
<comment type="pathway">
    <text evidence="3 17">Amino-acid biosynthesis; L-isoleucine biosynthesis; L-isoleucine from 2-oxobutanoate: step 4/4.</text>
</comment>
<protein>
    <recommendedName>
        <fullName evidence="17">Branched-chain-amino-acid aminotransferase</fullName>
        <shortName evidence="17">BCAT</shortName>
        <ecNumber evidence="17">2.6.1.42</ecNumber>
    </recommendedName>
</protein>
<dbReference type="InterPro" id="IPR018300">
    <property type="entry name" value="Aminotrans_IV_CS"/>
</dbReference>
<evidence type="ECO:0000256" key="17">
    <source>
        <dbReference type="RuleBase" id="RU364094"/>
    </source>
</evidence>
<keyword evidence="19" id="KW-1185">Reference proteome</keyword>
<dbReference type="Pfam" id="PF01063">
    <property type="entry name" value="Aminotran_4"/>
    <property type="match status" value="1"/>
</dbReference>
<dbReference type="GO" id="GO:0008652">
    <property type="term" value="P:amino acid biosynthetic process"/>
    <property type="evidence" value="ECO:0007669"/>
    <property type="project" value="UniProtKB-KW"/>
</dbReference>
<dbReference type="Proteomes" id="UP001151234">
    <property type="component" value="Unassembled WGS sequence"/>
</dbReference>
<dbReference type="Gene3D" id="3.30.470.10">
    <property type="match status" value="1"/>
</dbReference>
<comment type="catalytic activity">
    <reaction evidence="14 17">
        <text>L-leucine + 2-oxoglutarate = 4-methyl-2-oxopentanoate + L-glutamate</text>
        <dbReference type="Rhea" id="RHEA:18321"/>
        <dbReference type="ChEBI" id="CHEBI:16810"/>
        <dbReference type="ChEBI" id="CHEBI:17865"/>
        <dbReference type="ChEBI" id="CHEBI:29985"/>
        <dbReference type="ChEBI" id="CHEBI:57427"/>
        <dbReference type="EC" id="2.6.1.42"/>
    </reaction>
</comment>
<dbReference type="GO" id="GO:0009082">
    <property type="term" value="P:branched-chain amino acid biosynthetic process"/>
    <property type="evidence" value="ECO:0007669"/>
    <property type="project" value="UniProtKB-KW"/>
</dbReference>
<dbReference type="InterPro" id="IPR043132">
    <property type="entry name" value="BCAT-like_C"/>
</dbReference>
<dbReference type="InterPro" id="IPR036038">
    <property type="entry name" value="Aminotransferase-like"/>
</dbReference>
<evidence type="ECO:0000256" key="6">
    <source>
        <dbReference type="ARBA" id="ARBA00009320"/>
    </source>
</evidence>
<dbReference type="InterPro" id="IPR001544">
    <property type="entry name" value="Aminotrans_IV"/>
</dbReference>
<proteinExistence type="inferred from homology"/>
<evidence type="ECO:0000313" key="19">
    <source>
        <dbReference type="Proteomes" id="UP001151234"/>
    </source>
</evidence>
<dbReference type="PANTHER" id="PTHR42743:SF11">
    <property type="entry name" value="AMINODEOXYCHORISMATE LYASE"/>
    <property type="match status" value="1"/>
</dbReference>
<evidence type="ECO:0000256" key="8">
    <source>
        <dbReference type="ARBA" id="ARBA00022605"/>
    </source>
</evidence>
<keyword evidence="9 17" id="KW-0808">Transferase</keyword>
<evidence type="ECO:0000313" key="18">
    <source>
        <dbReference type="EMBL" id="MDA5397369.1"/>
    </source>
</evidence>
<dbReference type="CDD" id="cd01557">
    <property type="entry name" value="BCAT_beta_family"/>
    <property type="match status" value="1"/>
</dbReference>
<comment type="function">
    <text evidence="2 17">Acts on leucine, isoleucine and valine.</text>
</comment>
<organism evidence="18 19">
    <name type="scientific">Hoeflea prorocentri</name>
    <dbReference type="NCBI Taxonomy" id="1922333"/>
    <lineage>
        <taxon>Bacteria</taxon>
        <taxon>Pseudomonadati</taxon>
        <taxon>Pseudomonadota</taxon>
        <taxon>Alphaproteobacteria</taxon>
        <taxon>Hyphomicrobiales</taxon>
        <taxon>Rhizobiaceae</taxon>
        <taxon>Hoeflea</taxon>
    </lineage>
</organism>
<comment type="caution">
    <text evidence="18">The sequence shown here is derived from an EMBL/GenBank/DDBJ whole genome shotgun (WGS) entry which is preliminary data.</text>
</comment>